<comment type="similarity">
    <text evidence="3">Belongs to the CobT family.</text>
</comment>
<evidence type="ECO:0000256" key="2">
    <source>
        <dbReference type="ARBA" id="ARBA00005049"/>
    </source>
</evidence>
<evidence type="ECO:0000256" key="7">
    <source>
        <dbReference type="ARBA" id="ARBA00022676"/>
    </source>
</evidence>
<proteinExistence type="inferred from homology"/>
<reference evidence="11" key="2">
    <citation type="journal article" date="2021" name="PeerJ">
        <title>Extensive microbial diversity within the chicken gut microbiome revealed by metagenomics and culture.</title>
        <authorList>
            <person name="Gilroy R."/>
            <person name="Ravi A."/>
            <person name="Getino M."/>
            <person name="Pursley I."/>
            <person name="Horton D.L."/>
            <person name="Alikhan N.F."/>
            <person name="Baker D."/>
            <person name="Gharbi K."/>
            <person name="Hall N."/>
            <person name="Watson M."/>
            <person name="Adriaenssens E.M."/>
            <person name="Foster-Nyarko E."/>
            <person name="Jarju S."/>
            <person name="Secka A."/>
            <person name="Antonio M."/>
            <person name="Oren A."/>
            <person name="Chaudhuri R.R."/>
            <person name="La Ragione R."/>
            <person name="Hildebrand F."/>
            <person name="Pallen M.J."/>
        </authorList>
    </citation>
    <scope>NUCLEOTIDE SEQUENCE</scope>
    <source>
        <strain evidence="11">CHK181-108</strain>
    </source>
</reference>
<evidence type="ECO:0000256" key="10">
    <source>
        <dbReference type="NCBIfam" id="TIGR03160"/>
    </source>
</evidence>
<keyword evidence="8 11" id="KW-0808">Transferase</keyword>
<evidence type="ECO:0000313" key="11">
    <source>
        <dbReference type="EMBL" id="HIT85705.1"/>
    </source>
</evidence>
<evidence type="ECO:0000256" key="1">
    <source>
        <dbReference type="ARBA" id="ARBA00002197"/>
    </source>
</evidence>
<gene>
    <name evidence="11" type="primary">cobT</name>
    <name evidence="11" type="ORF">IAA60_07365</name>
</gene>
<organism evidence="11 12">
    <name type="scientific">Candidatus Ornithomonoglobus intestinigallinarum</name>
    <dbReference type="NCBI Taxonomy" id="2840894"/>
    <lineage>
        <taxon>Bacteria</taxon>
        <taxon>Bacillati</taxon>
        <taxon>Bacillota</taxon>
        <taxon>Clostridia</taxon>
        <taxon>Candidatus Ornithomonoglobus</taxon>
    </lineage>
</organism>
<dbReference type="NCBIfam" id="TIGR03160">
    <property type="entry name" value="cobT_DBIPRT"/>
    <property type="match status" value="1"/>
</dbReference>
<dbReference type="InterPro" id="IPR017846">
    <property type="entry name" value="Nict_dMeBzImd_PRibTrfase_bact"/>
</dbReference>
<dbReference type="Pfam" id="PF02277">
    <property type="entry name" value="DBI_PRT"/>
    <property type="match status" value="1"/>
</dbReference>
<comment type="catalytic activity">
    <reaction evidence="9">
        <text>5,6-dimethylbenzimidazole + nicotinate beta-D-ribonucleotide = alpha-ribazole 5'-phosphate + nicotinate + H(+)</text>
        <dbReference type="Rhea" id="RHEA:11196"/>
        <dbReference type="ChEBI" id="CHEBI:15378"/>
        <dbReference type="ChEBI" id="CHEBI:15890"/>
        <dbReference type="ChEBI" id="CHEBI:32544"/>
        <dbReference type="ChEBI" id="CHEBI:57502"/>
        <dbReference type="ChEBI" id="CHEBI:57918"/>
        <dbReference type="EC" id="2.4.2.21"/>
    </reaction>
</comment>
<evidence type="ECO:0000256" key="9">
    <source>
        <dbReference type="ARBA" id="ARBA00047340"/>
    </source>
</evidence>
<dbReference type="GO" id="GO:0009236">
    <property type="term" value="P:cobalamin biosynthetic process"/>
    <property type="evidence" value="ECO:0007669"/>
    <property type="project" value="UniProtKB-UniRule"/>
</dbReference>
<dbReference type="Gene3D" id="3.40.50.10210">
    <property type="match status" value="1"/>
</dbReference>
<dbReference type="AlphaFoldDB" id="A0A9D1H380"/>
<dbReference type="CDD" id="cd02439">
    <property type="entry name" value="DMB-PRT_CobT"/>
    <property type="match status" value="1"/>
</dbReference>
<dbReference type="InterPro" id="IPR036087">
    <property type="entry name" value="Nict_dMeBzImd_PRibTrfase_sf"/>
</dbReference>
<evidence type="ECO:0000256" key="8">
    <source>
        <dbReference type="ARBA" id="ARBA00022679"/>
    </source>
</evidence>
<reference evidence="11" key="1">
    <citation type="submission" date="2020-10" db="EMBL/GenBank/DDBJ databases">
        <authorList>
            <person name="Gilroy R."/>
        </authorList>
    </citation>
    <scope>NUCLEOTIDE SEQUENCE</scope>
    <source>
        <strain evidence="11">CHK181-108</strain>
    </source>
</reference>
<comment type="caution">
    <text evidence="11">The sequence shown here is derived from an EMBL/GenBank/DDBJ whole genome shotgun (WGS) entry which is preliminary data.</text>
</comment>
<dbReference type="InterPro" id="IPR023195">
    <property type="entry name" value="Nict_dMeBzImd_PRibTrfase_N"/>
</dbReference>
<dbReference type="InterPro" id="IPR003200">
    <property type="entry name" value="Nict_dMeBzImd_PRibTrfase"/>
</dbReference>
<dbReference type="GO" id="GO:0008939">
    <property type="term" value="F:nicotinate-nucleotide-dimethylbenzimidazole phosphoribosyltransferase activity"/>
    <property type="evidence" value="ECO:0007669"/>
    <property type="project" value="UniProtKB-UniRule"/>
</dbReference>
<dbReference type="Proteomes" id="UP000824165">
    <property type="component" value="Unassembled WGS sequence"/>
</dbReference>
<dbReference type="Gene3D" id="1.10.1610.10">
    <property type="match status" value="1"/>
</dbReference>
<evidence type="ECO:0000256" key="3">
    <source>
        <dbReference type="ARBA" id="ARBA00007110"/>
    </source>
</evidence>
<dbReference type="PANTHER" id="PTHR43463">
    <property type="entry name" value="NICOTINATE-NUCLEOTIDE--DIMETHYLBENZIMIDAZOLE PHOSPHORIBOSYLTRANSFERASE"/>
    <property type="match status" value="1"/>
</dbReference>
<comment type="pathway">
    <text evidence="2">Nucleoside biosynthesis; alpha-ribazole biosynthesis; alpha-ribazole from 5,6-dimethylbenzimidazole: step 1/2.</text>
</comment>
<dbReference type="EC" id="2.4.2.21" evidence="4 10"/>
<dbReference type="FunFam" id="3.40.50.10210:FF:000001">
    <property type="entry name" value="Nicotinate-nucleotide--dimethylbenzimidazole phosphoribosyltransferase"/>
    <property type="match status" value="1"/>
</dbReference>
<keyword evidence="7 11" id="KW-0328">Glycosyltransferase</keyword>
<evidence type="ECO:0000256" key="5">
    <source>
        <dbReference type="ARBA" id="ARBA00015486"/>
    </source>
</evidence>
<comment type="function">
    <text evidence="1">Catalyzes the synthesis of alpha-ribazole-5'-phosphate from nicotinate mononucleotide (NAMN) and 5,6-dimethylbenzimidazole (DMB).</text>
</comment>
<accession>A0A9D1H380</accession>
<evidence type="ECO:0000256" key="6">
    <source>
        <dbReference type="ARBA" id="ARBA00022573"/>
    </source>
</evidence>
<dbReference type="NCBIfam" id="NF000996">
    <property type="entry name" value="PRK00105.1"/>
    <property type="match status" value="1"/>
</dbReference>
<keyword evidence="6" id="KW-0169">Cobalamin biosynthesis</keyword>
<evidence type="ECO:0000313" key="12">
    <source>
        <dbReference type="Proteomes" id="UP000824165"/>
    </source>
</evidence>
<sequence>MYKPKKLDKSAAEAARRRWASIAKPLHGLGEFEDIIIQLAAVSGTAEVDIKKRTLVVVCADNGVVKEGVTQTGQNVTKTVAENFLKGETSACKMASATGFDLLVCDAGVVGGVKGAVDLRLGNGTKNIAEGPAMTADDALKGVENGIAIVKKLKSEGCALIATGEMGIGNTTTSSAVASVLLGKAPSEVTGRGAGLGTDGLKRKIRAIEKAIAINNPDKNDVLDVMSKLGGFDICTLAGVFVGGAVYGVNVIIDGFISAAAALCAERLVPGAADFMIASHSSRETAAEDILRALGKRAVIHAGMCLGEGTGAVLMGPLLDASLAVYSEMATFGDIKIEEYKELC</sequence>
<name>A0A9D1H380_9FIRM</name>
<dbReference type="EMBL" id="DVLU01000073">
    <property type="protein sequence ID" value="HIT85705.1"/>
    <property type="molecule type" value="Genomic_DNA"/>
</dbReference>
<evidence type="ECO:0000256" key="4">
    <source>
        <dbReference type="ARBA" id="ARBA00011991"/>
    </source>
</evidence>
<dbReference type="PANTHER" id="PTHR43463:SF1">
    <property type="entry name" value="NICOTINATE-NUCLEOTIDE--DIMETHYLBENZIMIDAZOLE PHOSPHORIBOSYLTRANSFERASE"/>
    <property type="match status" value="1"/>
</dbReference>
<protein>
    <recommendedName>
        <fullName evidence="5 10">Nicotinate-nucleotide--dimethylbenzimidazole phosphoribosyltransferase</fullName>
        <ecNumber evidence="4 10">2.4.2.21</ecNumber>
    </recommendedName>
</protein>
<dbReference type="SUPFAM" id="SSF52733">
    <property type="entry name" value="Nicotinate mononucleotide:5,6-dimethylbenzimidazole phosphoribosyltransferase (CobT)"/>
    <property type="match status" value="1"/>
</dbReference>